<dbReference type="GO" id="GO:1990115">
    <property type="term" value="P:RNA polymerase III assembly"/>
    <property type="evidence" value="ECO:0007669"/>
    <property type="project" value="TreeGrafter"/>
</dbReference>
<dbReference type="EMBL" id="JABCRI010000004">
    <property type="protein sequence ID" value="KAF8407420.1"/>
    <property type="molecule type" value="Genomic_DNA"/>
</dbReference>
<dbReference type="InterPro" id="IPR009053">
    <property type="entry name" value="Prefoldin"/>
</dbReference>
<dbReference type="PANTHER" id="PTHR12674:SF2">
    <property type="entry name" value="PREFOLDIN SUBUNIT 5"/>
    <property type="match status" value="1"/>
</dbReference>
<dbReference type="SUPFAM" id="SSF46579">
    <property type="entry name" value="Prefoldin"/>
    <property type="match status" value="1"/>
</dbReference>
<dbReference type="GO" id="GO:1990113">
    <property type="term" value="P:RNA polymerase I assembly"/>
    <property type="evidence" value="ECO:0007669"/>
    <property type="project" value="TreeGrafter"/>
</dbReference>
<reference evidence="2 3" key="1">
    <citation type="submission" date="2020-04" db="EMBL/GenBank/DDBJ databases">
        <title>Plant Genome Project.</title>
        <authorList>
            <person name="Zhang R.-G."/>
        </authorList>
    </citation>
    <scope>NUCLEOTIDE SEQUENCE [LARGE SCALE GENOMIC DNA]</scope>
    <source>
        <strain evidence="2">YNK0</strain>
        <tissue evidence="2">Leaf</tissue>
    </source>
</reference>
<keyword evidence="3" id="KW-1185">Reference proteome</keyword>
<dbReference type="GO" id="GO:0051082">
    <property type="term" value="F:unfolded protein binding"/>
    <property type="evidence" value="ECO:0007669"/>
    <property type="project" value="InterPro"/>
</dbReference>
<dbReference type="GO" id="GO:0009409">
    <property type="term" value="P:response to cold"/>
    <property type="evidence" value="ECO:0007669"/>
    <property type="project" value="UniProtKB-ARBA"/>
</dbReference>
<dbReference type="AlphaFoldDB" id="A0A834ZHE0"/>
<dbReference type="PANTHER" id="PTHR12674">
    <property type="entry name" value="PREFOLDIN SUBUNIT 5"/>
    <property type="match status" value="1"/>
</dbReference>
<gene>
    <name evidence="2" type="ORF">HHK36_006551</name>
</gene>
<dbReference type="GO" id="GO:0016272">
    <property type="term" value="C:prefoldin complex"/>
    <property type="evidence" value="ECO:0007669"/>
    <property type="project" value="InterPro"/>
</dbReference>
<evidence type="ECO:0000313" key="2">
    <source>
        <dbReference type="EMBL" id="KAF8407420.1"/>
    </source>
</evidence>
<accession>A0A834ZHE0</accession>
<sequence length="204" mass="22482">MASKGGGTAAAAGVVRVSEMEKMSLEQLKALKEQADMEVNMLQDSLNNIRTATSRLDIASNALQDLSLRKKMLVPLTASLYVPGTLDDSDKVLVDVGFEAETEVVKSAKQHLVKSWNVSGLGFIDPKLISEFLGLSCEGFEAENEVLFTVIKIRWKSSIFSGFRRDEKSKCEDFQVVKSAKQHLLKSWNVSGLGFIDPKLISRL</sequence>
<dbReference type="Pfam" id="PF02996">
    <property type="entry name" value="Prefoldin"/>
    <property type="match status" value="1"/>
</dbReference>
<dbReference type="GO" id="GO:0005737">
    <property type="term" value="C:cytoplasm"/>
    <property type="evidence" value="ECO:0007669"/>
    <property type="project" value="TreeGrafter"/>
</dbReference>
<comment type="caution">
    <text evidence="2">The sequence shown here is derived from an EMBL/GenBank/DDBJ whole genome shotgun (WGS) entry which is preliminary data.</text>
</comment>
<evidence type="ECO:0000256" key="1">
    <source>
        <dbReference type="ARBA" id="ARBA00010048"/>
    </source>
</evidence>
<dbReference type="Gene3D" id="1.10.287.370">
    <property type="match status" value="1"/>
</dbReference>
<evidence type="ECO:0000313" key="3">
    <source>
        <dbReference type="Proteomes" id="UP000655225"/>
    </source>
</evidence>
<dbReference type="Proteomes" id="UP000655225">
    <property type="component" value="Unassembled WGS sequence"/>
</dbReference>
<dbReference type="InterPro" id="IPR004127">
    <property type="entry name" value="Prefoldin_subunit_alpha"/>
</dbReference>
<dbReference type="OrthoDB" id="10267474at2759"/>
<dbReference type="GO" id="GO:1990114">
    <property type="term" value="P:RNA polymerase II core complex assembly"/>
    <property type="evidence" value="ECO:0007669"/>
    <property type="project" value="TreeGrafter"/>
</dbReference>
<dbReference type="NCBIfam" id="TIGR00293">
    <property type="entry name" value="prefoldin subunit alpha"/>
    <property type="match status" value="1"/>
</dbReference>
<protein>
    <submittedName>
        <fullName evidence="2">Uncharacterized protein</fullName>
    </submittedName>
</protein>
<dbReference type="InterPro" id="IPR011599">
    <property type="entry name" value="PFD_alpha_archaea"/>
</dbReference>
<organism evidence="2 3">
    <name type="scientific">Tetracentron sinense</name>
    <name type="common">Spur-leaf</name>
    <dbReference type="NCBI Taxonomy" id="13715"/>
    <lineage>
        <taxon>Eukaryota</taxon>
        <taxon>Viridiplantae</taxon>
        <taxon>Streptophyta</taxon>
        <taxon>Embryophyta</taxon>
        <taxon>Tracheophyta</taxon>
        <taxon>Spermatophyta</taxon>
        <taxon>Magnoliopsida</taxon>
        <taxon>Trochodendrales</taxon>
        <taxon>Trochodendraceae</taxon>
        <taxon>Tetracentron</taxon>
    </lineage>
</organism>
<name>A0A834ZHE0_TETSI</name>
<dbReference type="GO" id="GO:0006457">
    <property type="term" value="P:protein folding"/>
    <property type="evidence" value="ECO:0007669"/>
    <property type="project" value="InterPro"/>
</dbReference>
<comment type="similarity">
    <text evidence="1">Belongs to the prefoldin subunit alpha family.</text>
</comment>
<proteinExistence type="inferred from homology"/>